<protein>
    <recommendedName>
        <fullName evidence="2">PKD/Chitinase domain-containing protein</fullName>
    </recommendedName>
</protein>
<keyword evidence="4" id="KW-1185">Reference proteome</keyword>
<evidence type="ECO:0000259" key="2">
    <source>
        <dbReference type="SMART" id="SM00089"/>
    </source>
</evidence>
<sequence>MKYIKQLLALFIVTTVFNACTEEETSYAFQNVSAPENVQATFSIAQDDTGNVSVAPTANGVTAFEIYFGDADAETATKVNPGEATTHTYGEGVFNLRIVAIGATGLTSELNKEVIISFAAPTDLVIGTAITTNSLEVTVSPEATNATMFDVYFGDVIDEEPTAILVGENAVHEYAIAGEYTIRVVAKGAGAATLEGTKEVTLEAPNTASAADFIGTWKMASEAGSLGVGPGIGDISWFAIDDQGVIDRACYFDDAYVFGADGSFMNILGVDTWIEGWQGGSDGCGVPVAPHNGSIAATYIYDESNGTVTLTGEGAYLGVPKANNEGELPNVAVPATITYNASLSEDKNTMNVYIESGAGVFWQYKLVRDEPSPIIGTWVMASEAGSLGVGPSVGDTSWFAIDDQGVIDRACYFDDTYVFGVDGSFMNILGADTWIEGWQGGSDACGAPVAPHDGATSATYMYDSSAGTVTISGSGAYVGIPKANNEGELPNVAVPASITYTVSFSNENNTMNIYIEAGAGVFWQYKLVRYVAPAVSPISGTWKMASEAGSLGVGPSVGDTSWFAIDDQGVIDRACYFDDTFVFGTDGSFMNVLGADTWVEGWQGGSDACGAPVIPHDGSSAATYFYDETNETITITGAGAYIGIPKANNDGELPNVAVPSTITYNVTLTDNNSTMNVYVEAGAGVFWQYKLVKE</sequence>
<accession>A0A495E6H4</accession>
<evidence type="ECO:0000256" key="1">
    <source>
        <dbReference type="SAM" id="SignalP"/>
    </source>
</evidence>
<feature type="domain" description="PKD/Chitinase" evidence="2">
    <location>
        <begin position="123"/>
        <end position="205"/>
    </location>
</feature>
<dbReference type="Proteomes" id="UP000269412">
    <property type="component" value="Unassembled WGS sequence"/>
</dbReference>
<proteinExistence type="predicted"/>
<dbReference type="AlphaFoldDB" id="A0A495E6H4"/>
<dbReference type="InterPro" id="IPR022409">
    <property type="entry name" value="PKD/Chitinase_dom"/>
</dbReference>
<feature type="signal peptide" evidence="1">
    <location>
        <begin position="1"/>
        <end position="21"/>
    </location>
</feature>
<dbReference type="RefSeq" id="WP_147406419.1">
    <property type="nucleotide sequence ID" value="NZ_RBIQ01000009.1"/>
</dbReference>
<comment type="caution">
    <text evidence="3">The sequence shown here is derived from an EMBL/GenBank/DDBJ whole genome shotgun (WGS) entry which is preliminary data.</text>
</comment>
<evidence type="ECO:0000313" key="3">
    <source>
        <dbReference type="EMBL" id="RKR12386.1"/>
    </source>
</evidence>
<organism evidence="3 4">
    <name type="scientific">Maribacter vaceletii</name>
    <dbReference type="NCBI Taxonomy" id="1206816"/>
    <lineage>
        <taxon>Bacteria</taxon>
        <taxon>Pseudomonadati</taxon>
        <taxon>Bacteroidota</taxon>
        <taxon>Flavobacteriia</taxon>
        <taxon>Flavobacteriales</taxon>
        <taxon>Flavobacteriaceae</taxon>
        <taxon>Maribacter</taxon>
    </lineage>
</organism>
<keyword evidence="1" id="KW-0732">Signal</keyword>
<dbReference type="SMART" id="SM00089">
    <property type="entry name" value="PKD"/>
    <property type="match status" value="2"/>
</dbReference>
<evidence type="ECO:0000313" key="4">
    <source>
        <dbReference type="Proteomes" id="UP000269412"/>
    </source>
</evidence>
<dbReference type="EMBL" id="RBIQ01000009">
    <property type="protein sequence ID" value="RKR12386.1"/>
    <property type="molecule type" value="Genomic_DNA"/>
</dbReference>
<feature type="domain" description="PKD/Chitinase" evidence="2">
    <location>
        <begin position="39"/>
        <end position="119"/>
    </location>
</feature>
<gene>
    <name evidence="3" type="ORF">CLV91_2513</name>
</gene>
<dbReference type="OrthoDB" id="5381604at2"/>
<name>A0A495E6H4_9FLAO</name>
<feature type="chain" id="PRO_5019751403" description="PKD/Chitinase domain-containing protein" evidence="1">
    <location>
        <begin position="22"/>
        <end position="694"/>
    </location>
</feature>
<reference evidence="3 4" key="1">
    <citation type="submission" date="2018-10" db="EMBL/GenBank/DDBJ databases">
        <title>Genomic Encyclopedia of Archaeal and Bacterial Type Strains, Phase II (KMG-II): from individual species to whole genera.</title>
        <authorList>
            <person name="Goeker M."/>
        </authorList>
    </citation>
    <scope>NUCLEOTIDE SEQUENCE [LARGE SCALE GENOMIC DNA]</scope>
    <source>
        <strain evidence="3 4">DSM 25230</strain>
    </source>
</reference>